<keyword evidence="6" id="KW-1185">Reference proteome</keyword>
<dbReference type="PANTHER" id="PTHR12526">
    <property type="entry name" value="GLYCOSYLTRANSFERASE"/>
    <property type="match status" value="1"/>
</dbReference>
<dbReference type="PANTHER" id="PTHR12526:SF510">
    <property type="entry name" value="D-INOSITOL 3-PHOSPHATE GLYCOSYLTRANSFERASE"/>
    <property type="match status" value="1"/>
</dbReference>
<keyword evidence="1" id="KW-0328">Glycosyltransferase</keyword>
<dbReference type="PATRIC" id="fig|1187852.3.peg.6255"/>
<dbReference type="OrthoDB" id="9807414at2"/>
<feature type="domain" description="Glycosyl transferase family 1" evidence="3">
    <location>
        <begin position="256"/>
        <end position="384"/>
    </location>
</feature>
<dbReference type="AlphaFoldDB" id="A0A0J6T873"/>
<dbReference type="InterPro" id="IPR028098">
    <property type="entry name" value="Glyco_trans_4-like_N"/>
</dbReference>
<keyword evidence="2 5" id="KW-0808">Transferase</keyword>
<organism evidence="5 6">
    <name type="scientific">Methylobacterium tarhaniae</name>
    <dbReference type="NCBI Taxonomy" id="1187852"/>
    <lineage>
        <taxon>Bacteria</taxon>
        <taxon>Pseudomonadati</taxon>
        <taxon>Pseudomonadota</taxon>
        <taxon>Alphaproteobacteria</taxon>
        <taxon>Hyphomicrobiales</taxon>
        <taxon>Methylobacteriaceae</taxon>
        <taxon>Methylobacterium</taxon>
    </lineage>
</organism>
<dbReference type="Gene3D" id="3.40.50.2000">
    <property type="entry name" value="Glycogen Phosphorylase B"/>
    <property type="match status" value="2"/>
</dbReference>
<proteinExistence type="predicted"/>
<evidence type="ECO:0000259" key="3">
    <source>
        <dbReference type="Pfam" id="PF00534"/>
    </source>
</evidence>
<evidence type="ECO:0000259" key="4">
    <source>
        <dbReference type="Pfam" id="PF13439"/>
    </source>
</evidence>
<gene>
    <name evidence="5" type="ORF">VQ03_11690</name>
</gene>
<reference evidence="5 6" key="1">
    <citation type="submission" date="2015-03" db="EMBL/GenBank/DDBJ databases">
        <title>Genome sequencing of Methylobacterium tarhaniae DSM 25844.</title>
        <authorList>
            <person name="Chaudhry V."/>
            <person name="Patil P.B."/>
        </authorList>
    </citation>
    <scope>NUCLEOTIDE SEQUENCE [LARGE SCALE GENOMIC DNA]</scope>
    <source>
        <strain evidence="5 6">DSM 25844</strain>
    </source>
</reference>
<dbReference type="RefSeq" id="WP_048451046.1">
    <property type="nucleotide sequence ID" value="NZ_LABZ01000073.1"/>
</dbReference>
<evidence type="ECO:0000256" key="2">
    <source>
        <dbReference type="ARBA" id="ARBA00022679"/>
    </source>
</evidence>
<feature type="domain" description="Glycosyltransferase subfamily 4-like N-terminal" evidence="4">
    <location>
        <begin position="14"/>
        <end position="142"/>
    </location>
</feature>
<dbReference type="Proteomes" id="UP000036449">
    <property type="component" value="Unassembled WGS sequence"/>
</dbReference>
<dbReference type="SUPFAM" id="SSF53756">
    <property type="entry name" value="UDP-Glycosyltransferase/glycogen phosphorylase"/>
    <property type="match status" value="1"/>
</dbReference>
<dbReference type="Pfam" id="PF00534">
    <property type="entry name" value="Glycos_transf_1"/>
    <property type="match status" value="1"/>
</dbReference>
<dbReference type="InterPro" id="IPR001296">
    <property type="entry name" value="Glyco_trans_1"/>
</dbReference>
<name>A0A0J6T873_9HYPH</name>
<sequence>MHVGILTNFATPTGGAEKVAIESARGLAERGVAVTLIHGVDGPADPMLDHPGIRRVGLGLTDVWERPAWRGAIEGIWNREAARRLGRALAALPDRPDVLHLHQWTRSLSPAILPVLARSGLPLAITLHDYFLVCPNGVYYRFDRAEPCTLRPFSARCLAASCDPQSRIHKAVRVARYFAQWAAITRDFDPRSTNRARVSKRGFAPRPIDLVHVSDGSRAQVERFVKGIPFLHHHCIDNPVRLARAAPADPAAGDAVAFVGRFTREKGADLVAQAAHRAGLPSLFIGDGPLADELRAVPGAEVVGWRAPAEVEALLRRRARAVAAPARWLETGPLTIYEALAAGIPAIASDRAGAGEKIRDGETGFVTAPEVGALAEAFGRLRDDALVRRLGAAAHVRYWSAPMTLAAHASALCDLYAGMTGAAEAPSFQRSAVM</sequence>
<comment type="caution">
    <text evidence="5">The sequence shown here is derived from an EMBL/GenBank/DDBJ whole genome shotgun (WGS) entry which is preliminary data.</text>
</comment>
<dbReference type="Pfam" id="PF13439">
    <property type="entry name" value="Glyco_transf_4"/>
    <property type="match status" value="1"/>
</dbReference>
<accession>A0A0J6T873</accession>
<dbReference type="EMBL" id="LABZ01000073">
    <property type="protein sequence ID" value="KMO42124.1"/>
    <property type="molecule type" value="Genomic_DNA"/>
</dbReference>
<evidence type="ECO:0000313" key="6">
    <source>
        <dbReference type="Proteomes" id="UP000036449"/>
    </source>
</evidence>
<dbReference type="GO" id="GO:0016757">
    <property type="term" value="F:glycosyltransferase activity"/>
    <property type="evidence" value="ECO:0007669"/>
    <property type="project" value="UniProtKB-KW"/>
</dbReference>
<protein>
    <submittedName>
        <fullName evidence="5">Glycosyl transferase family 1</fullName>
    </submittedName>
</protein>
<evidence type="ECO:0000313" key="5">
    <source>
        <dbReference type="EMBL" id="KMO42124.1"/>
    </source>
</evidence>
<evidence type="ECO:0000256" key="1">
    <source>
        <dbReference type="ARBA" id="ARBA00022676"/>
    </source>
</evidence>